<dbReference type="SMART" id="SM00220">
    <property type="entry name" value="S_TKc"/>
    <property type="match status" value="1"/>
</dbReference>
<dbReference type="PROSITE" id="PS00108">
    <property type="entry name" value="PROTEIN_KINASE_ST"/>
    <property type="match status" value="1"/>
</dbReference>
<organism evidence="3 4">
    <name type="scientific">Pholiota conissans</name>
    <dbReference type="NCBI Taxonomy" id="109636"/>
    <lineage>
        <taxon>Eukaryota</taxon>
        <taxon>Fungi</taxon>
        <taxon>Dikarya</taxon>
        <taxon>Basidiomycota</taxon>
        <taxon>Agaricomycotina</taxon>
        <taxon>Agaricomycetes</taxon>
        <taxon>Agaricomycetidae</taxon>
        <taxon>Agaricales</taxon>
        <taxon>Agaricineae</taxon>
        <taxon>Strophariaceae</taxon>
        <taxon>Pholiota</taxon>
    </lineage>
</organism>
<dbReference type="GO" id="GO:0005524">
    <property type="term" value="F:ATP binding"/>
    <property type="evidence" value="ECO:0007669"/>
    <property type="project" value="InterPro"/>
</dbReference>
<dbReference type="GO" id="GO:0004674">
    <property type="term" value="F:protein serine/threonine kinase activity"/>
    <property type="evidence" value="ECO:0007669"/>
    <property type="project" value="TreeGrafter"/>
</dbReference>
<keyword evidence="3" id="KW-0418">Kinase</keyword>
<dbReference type="AlphaFoldDB" id="A0A9P5ZER4"/>
<gene>
    <name evidence="3" type="ORF">BDN70DRAFT_889974</name>
</gene>
<reference evidence="3" key="1">
    <citation type="submission" date="2020-11" db="EMBL/GenBank/DDBJ databases">
        <authorList>
            <consortium name="DOE Joint Genome Institute"/>
            <person name="Ahrendt S."/>
            <person name="Riley R."/>
            <person name="Andreopoulos W."/>
            <person name="Labutti K."/>
            <person name="Pangilinan J."/>
            <person name="Ruiz-Duenas F.J."/>
            <person name="Barrasa J.M."/>
            <person name="Sanchez-Garcia M."/>
            <person name="Camarero S."/>
            <person name="Miyauchi S."/>
            <person name="Serrano A."/>
            <person name="Linde D."/>
            <person name="Babiker R."/>
            <person name="Drula E."/>
            <person name="Ayuso-Fernandez I."/>
            <person name="Pacheco R."/>
            <person name="Padilla G."/>
            <person name="Ferreira P."/>
            <person name="Barriuso J."/>
            <person name="Kellner H."/>
            <person name="Castanera R."/>
            <person name="Alfaro M."/>
            <person name="Ramirez L."/>
            <person name="Pisabarro A.G."/>
            <person name="Kuo A."/>
            <person name="Tritt A."/>
            <person name="Lipzen A."/>
            <person name="He G."/>
            <person name="Yan M."/>
            <person name="Ng V."/>
            <person name="Cullen D."/>
            <person name="Martin F."/>
            <person name="Rosso M.-N."/>
            <person name="Henrissat B."/>
            <person name="Hibbett D."/>
            <person name="Martinez A.T."/>
            <person name="Grigoriev I.V."/>
        </authorList>
    </citation>
    <scope>NUCLEOTIDE SEQUENCE</scope>
    <source>
        <strain evidence="3">CIRM-BRFM 674</strain>
    </source>
</reference>
<feature type="region of interest" description="Disordered" evidence="1">
    <location>
        <begin position="31"/>
        <end position="54"/>
    </location>
</feature>
<dbReference type="GO" id="GO:0005634">
    <property type="term" value="C:nucleus"/>
    <property type="evidence" value="ECO:0007669"/>
    <property type="project" value="TreeGrafter"/>
</dbReference>
<sequence length="448" mass="50620">MSYDRFPTWAVRTCGPTSTFQRRAVLKTREEHHSAWSDNSSDSPDSDEWQDDYDQQGHHSLYTDDLPRIQLPISPRSRPYLPSIKKILNHGHERPSFLTLQTLQKREESASRIRVIVCKSLGGKDVYGRGFPKDSLWVLKIHHRSISVSQELEYGANIRLAHAKSDPMNSKEVGLNFLTSCETTVSFGSHSALITPLAMGDLRMYLQQVSANEVPILTAQLALGIGALHQFGIIHGDIKPENVLIDYNKNVKITDFGGCFITFGLPVQANVYFRQEITTKGYGSPERLNSIRVNCMVDWWALGCTLYEMIMKGWYAVHREGGDILLFELHTLRDWVDNYGTYKNFMPSLQLHSPLPSYQSFTLLLGLLNPCPGKRFELRDMVSHPFFTVSEGVSHFDLLKSANASDNAISTLQYAKDFDFCTPASEEMIQPDEPLSDGHRITVSKGSL</sequence>
<dbReference type="InterPro" id="IPR000719">
    <property type="entry name" value="Prot_kinase_dom"/>
</dbReference>
<dbReference type="OrthoDB" id="10252171at2759"/>
<keyword evidence="3" id="KW-0808">Transferase</keyword>
<dbReference type="PANTHER" id="PTHR44167">
    <property type="entry name" value="OVARIAN-SPECIFIC SERINE/THREONINE-PROTEIN KINASE LOK-RELATED"/>
    <property type="match status" value="1"/>
</dbReference>
<evidence type="ECO:0000313" key="4">
    <source>
        <dbReference type="Proteomes" id="UP000807469"/>
    </source>
</evidence>
<dbReference type="InterPro" id="IPR011009">
    <property type="entry name" value="Kinase-like_dom_sf"/>
</dbReference>
<dbReference type="PANTHER" id="PTHR44167:SF24">
    <property type="entry name" value="SERINE_THREONINE-PROTEIN KINASE CHK2"/>
    <property type="match status" value="1"/>
</dbReference>
<evidence type="ECO:0000313" key="3">
    <source>
        <dbReference type="EMBL" id="KAF9485660.1"/>
    </source>
</evidence>
<evidence type="ECO:0000256" key="1">
    <source>
        <dbReference type="SAM" id="MobiDB-lite"/>
    </source>
</evidence>
<feature type="domain" description="Protein kinase" evidence="2">
    <location>
        <begin position="82"/>
        <end position="387"/>
    </location>
</feature>
<dbReference type="InterPro" id="IPR008271">
    <property type="entry name" value="Ser/Thr_kinase_AS"/>
</dbReference>
<comment type="caution">
    <text evidence="3">The sequence shown here is derived from an EMBL/GenBank/DDBJ whole genome shotgun (WGS) entry which is preliminary data.</text>
</comment>
<dbReference type="Pfam" id="PF00069">
    <property type="entry name" value="Pkinase"/>
    <property type="match status" value="1"/>
</dbReference>
<keyword evidence="4" id="KW-1185">Reference proteome</keyword>
<dbReference type="Proteomes" id="UP000807469">
    <property type="component" value="Unassembled WGS sequence"/>
</dbReference>
<feature type="compositionally biased region" description="Acidic residues" evidence="1">
    <location>
        <begin position="44"/>
        <end position="54"/>
    </location>
</feature>
<dbReference type="EMBL" id="MU155134">
    <property type="protein sequence ID" value="KAF9485660.1"/>
    <property type="molecule type" value="Genomic_DNA"/>
</dbReference>
<name>A0A9P5ZER4_9AGAR</name>
<protein>
    <submittedName>
        <fullName evidence="3">Kinase-like protein</fullName>
    </submittedName>
</protein>
<proteinExistence type="predicted"/>
<dbReference type="PROSITE" id="PS50011">
    <property type="entry name" value="PROTEIN_KINASE_DOM"/>
    <property type="match status" value="1"/>
</dbReference>
<dbReference type="GO" id="GO:0044773">
    <property type="term" value="P:mitotic DNA damage checkpoint signaling"/>
    <property type="evidence" value="ECO:0007669"/>
    <property type="project" value="TreeGrafter"/>
</dbReference>
<evidence type="ECO:0000259" key="2">
    <source>
        <dbReference type="PROSITE" id="PS50011"/>
    </source>
</evidence>
<dbReference type="SUPFAM" id="SSF56112">
    <property type="entry name" value="Protein kinase-like (PK-like)"/>
    <property type="match status" value="1"/>
</dbReference>
<dbReference type="Gene3D" id="1.10.510.10">
    <property type="entry name" value="Transferase(Phosphotransferase) domain 1"/>
    <property type="match status" value="1"/>
</dbReference>
<accession>A0A9P5ZER4</accession>